<accession>A0A7L1Q2M7</accession>
<keyword evidence="2 5" id="KW-0175">Coiled coil</keyword>
<dbReference type="EMBL" id="VXBT01013728">
    <property type="protein sequence ID" value="NXO18955.1"/>
    <property type="molecule type" value="Genomic_DNA"/>
</dbReference>
<dbReference type="GO" id="GO:0005615">
    <property type="term" value="C:extracellular space"/>
    <property type="evidence" value="ECO:0007669"/>
    <property type="project" value="TreeGrafter"/>
</dbReference>
<comment type="similarity">
    <text evidence="3 4">Belongs to the intermediate filament family.</text>
</comment>
<dbReference type="PANTHER" id="PTHR45616">
    <property type="entry name" value="GATA-TYPE DOMAIN-CONTAINING PROTEIN"/>
    <property type="match status" value="1"/>
</dbReference>
<sequence>TMSRQSCALGKGFSSSSVCFGGKNKVTFSSMSRGGCRGSGGAGGFSSRSLYSLGGSKSTSLGGFGGAAGACRGFSGQGGFGFGAGAGFGGGYGAGSFGGGLGSGFGGFGGGFDGGVGGQGFPLCPPGGIREVTINQSLLAPLNLEIDPEIQKVRTQEREEIKKLNDKFASFIDKVRFLEQQNRVLETKWKLLQEQGGVGTGGRNLDPFFETYISGLRKQLDFLSSEKHQLETELKSFQDMVEDFKTKYEEEINKRTAAENEFVLLKKDVDGVYMTKVELQGKLDSLSDEINFLKCLYEAELCQMQKTVSDTSVVLSMDNNRNLDLDSIIAEVKAQYEEIANRSRLEAESWYRCKFEELQTTAGKHGDSLKDTKIEISELNRMIQRIRAEIESVKKQCETLQTSIADAEQRGEVALKDARDKLAELETALQKAKADLARQLREYQELMNVKLALDVEIATYRKLLEGEECRMSGECQSSVSISVVGGSSSVGGGYGSGLCLGGGGIGFGSGKGSCNTGGAGLCFSLGGGGFGAGSGFGSGGAGFGSLGGGSNSVVVGGSGTILKNSSPTGRR</sequence>
<dbReference type="Pfam" id="PF16208">
    <property type="entry name" value="Keratin_2_head"/>
    <property type="match status" value="1"/>
</dbReference>
<dbReference type="PANTHER" id="PTHR45616:SF69">
    <property type="entry name" value="IF ROD DOMAIN-CONTAINING PROTEIN-RELATED"/>
    <property type="match status" value="1"/>
</dbReference>
<feature type="domain" description="IF rod" evidence="6">
    <location>
        <begin position="157"/>
        <end position="471"/>
    </location>
</feature>
<dbReference type="GO" id="GO:0030280">
    <property type="term" value="F:structural constituent of skin epidermis"/>
    <property type="evidence" value="ECO:0007669"/>
    <property type="project" value="TreeGrafter"/>
</dbReference>
<dbReference type="GO" id="GO:0031424">
    <property type="term" value="P:keratinization"/>
    <property type="evidence" value="ECO:0007669"/>
    <property type="project" value="TreeGrafter"/>
</dbReference>
<protein>
    <submittedName>
        <fullName evidence="7">K2C4 protein</fullName>
    </submittedName>
</protein>
<evidence type="ECO:0000313" key="7">
    <source>
        <dbReference type="EMBL" id="NXO18955.1"/>
    </source>
</evidence>
<dbReference type="FunFam" id="1.20.5.1160:FF:000001">
    <property type="entry name" value="Keratin type II"/>
    <property type="match status" value="1"/>
</dbReference>
<evidence type="ECO:0000313" key="8">
    <source>
        <dbReference type="Proteomes" id="UP000534407"/>
    </source>
</evidence>
<dbReference type="PROSITE" id="PS00226">
    <property type="entry name" value="IF_ROD_1"/>
    <property type="match status" value="1"/>
</dbReference>
<dbReference type="AlphaFoldDB" id="A0A7L1Q2M7"/>
<dbReference type="FunFam" id="1.20.5.170:FF:000004">
    <property type="entry name" value="Keratin, type II cytoskeletal 5"/>
    <property type="match status" value="1"/>
</dbReference>
<dbReference type="Gene3D" id="1.20.5.1160">
    <property type="entry name" value="Vasodilator-stimulated phosphoprotein"/>
    <property type="match status" value="1"/>
</dbReference>
<evidence type="ECO:0000256" key="5">
    <source>
        <dbReference type="SAM" id="Coils"/>
    </source>
</evidence>
<evidence type="ECO:0000256" key="1">
    <source>
        <dbReference type="ARBA" id="ARBA00022754"/>
    </source>
</evidence>
<comment type="caution">
    <text evidence="7">The sequence shown here is derived from an EMBL/GenBank/DDBJ whole genome shotgun (WGS) entry which is preliminary data.</text>
</comment>
<evidence type="ECO:0000256" key="4">
    <source>
        <dbReference type="RuleBase" id="RU000685"/>
    </source>
</evidence>
<dbReference type="PRINTS" id="PR01276">
    <property type="entry name" value="TYPE2KERATIN"/>
</dbReference>
<feature type="non-terminal residue" evidence="7">
    <location>
        <position position="1"/>
    </location>
</feature>
<dbReference type="Gene3D" id="1.20.5.170">
    <property type="match status" value="1"/>
</dbReference>
<dbReference type="FunFam" id="1.20.5.500:FF:000001">
    <property type="entry name" value="Type II keratin 23"/>
    <property type="match status" value="1"/>
</dbReference>
<name>A0A7L1Q2M7_ORIOR</name>
<dbReference type="PROSITE" id="PS51842">
    <property type="entry name" value="IF_ROD_2"/>
    <property type="match status" value="1"/>
</dbReference>
<evidence type="ECO:0000259" key="6">
    <source>
        <dbReference type="PROSITE" id="PS51842"/>
    </source>
</evidence>
<dbReference type="GO" id="GO:0045109">
    <property type="term" value="P:intermediate filament organization"/>
    <property type="evidence" value="ECO:0007669"/>
    <property type="project" value="TreeGrafter"/>
</dbReference>
<feature type="coiled-coil region" evidence="5">
    <location>
        <begin position="369"/>
        <end position="449"/>
    </location>
</feature>
<organism evidence="7 8">
    <name type="scientific">Oriolus oriolus</name>
    <name type="common">Eurasian golden oriole</name>
    <name type="synonym">Coracias oriolus</name>
    <dbReference type="NCBI Taxonomy" id="181099"/>
    <lineage>
        <taxon>Eukaryota</taxon>
        <taxon>Metazoa</taxon>
        <taxon>Chordata</taxon>
        <taxon>Craniata</taxon>
        <taxon>Vertebrata</taxon>
        <taxon>Euteleostomi</taxon>
        <taxon>Archelosauria</taxon>
        <taxon>Archosauria</taxon>
        <taxon>Dinosauria</taxon>
        <taxon>Saurischia</taxon>
        <taxon>Theropoda</taxon>
        <taxon>Coelurosauria</taxon>
        <taxon>Aves</taxon>
        <taxon>Neognathae</taxon>
        <taxon>Neoaves</taxon>
        <taxon>Telluraves</taxon>
        <taxon>Australaves</taxon>
        <taxon>Passeriformes</taxon>
        <taxon>Corvoidea</taxon>
        <taxon>Corvidae</taxon>
        <taxon>Oriolus</taxon>
    </lineage>
</organism>
<dbReference type="SUPFAM" id="SSF64593">
    <property type="entry name" value="Intermediate filament protein, coiled coil region"/>
    <property type="match status" value="3"/>
</dbReference>
<dbReference type="InterPro" id="IPR018039">
    <property type="entry name" value="IF_conserved"/>
</dbReference>
<keyword evidence="8" id="KW-1185">Reference proteome</keyword>
<keyword evidence="1 4" id="KW-0403">Intermediate filament</keyword>
<dbReference type="InterPro" id="IPR032444">
    <property type="entry name" value="Keratin_2_head"/>
</dbReference>
<dbReference type="GO" id="GO:0045095">
    <property type="term" value="C:keratin filament"/>
    <property type="evidence" value="ECO:0007669"/>
    <property type="project" value="InterPro"/>
</dbReference>
<feature type="coiled-coil region" evidence="5">
    <location>
        <begin position="161"/>
        <end position="296"/>
    </location>
</feature>
<dbReference type="SMART" id="SM01391">
    <property type="entry name" value="Filament"/>
    <property type="match status" value="1"/>
</dbReference>
<dbReference type="Pfam" id="PF00038">
    <property type="entry name" value="Filament"/>
    <property type="match status" value="1"/>
</dbReference>
<dbReference type="Proteomes" id="UP000534407">
    <property type="component" value="Unassembled WGS sequence"/>
</dbReference>
<gene>
    <name evidence="7" type="primary">Krt4</name>
    <name evidence="7" type="ORF">ORIORI_R04490</name>
</gene>
<evidence type="ECO:0000256" key="3">
    <source>
        <dbReference type="ARBA" id="ARBA00061646"/>
    </source>
</evidence>
<dbReference type="Gene3D" id="1.20.5.500">
    <property type="entry name" value="Single helix bin"/>
    <property type="match status" value="1"/>
</dbReference>
<dbReference type="InterPro" id="IPR039008">
    <property type="entry name" value="IF_rod_dom"/>
</dbReference>
<feature type="non-terminal residue" evidence="7">
    <location>
        <position position="571"/>
    </location>
</feature>
<dbReference type="InterPro" id="IPR003054">
    <property type="entry name" value="Keratin_II"/>
</dbReference>
<reference evidence="7 8" key="1">
    <citation type="submission" date="2019-09" db="EMBL/GenBank/DDBJ databases">
        <title>Bird 10,000 Genomes (B10K) Project - Family phase.</title>
        <authorList>
            <person name="Zhang G."/>
        </authorList>
    </citation>
    <scope>NUCLEOTIDE SEQUENCE [LARGE SCALE GENOMIC DNA]</scope>
    <source>
        <strain evidence="7">B10K-DU-002-24</strain>
        <tissue evidence="7">Muscle</tissue>
    </source>
</reference>
<proteinExistence type="inferred from homology"/>
<evidence type="ECO:0000256" key="2">
    <source>
        <dbReference type="ARBA" id="ARBA00023054"/>
    </source>
</evidence>